<evidence type="ECO:0000256" key="1">
    <source>
        <dbReference type="SAM" id="Coils"/>
    </source>
</evidence>
<dbReference type="EMBL" id="HE573026">
    <property type="protein sequence ID" value="CCC51993.1"/>
    <property type="molecule type" value="Genomic_DNA"/>
</dbReference>
<feature type="coiled-coil region" evidence="1">
    <location>
        <begin position="1"/>
        <end position="44"/>
    </location>
</feature>
<dbReference type="VEuPathDB" id="TriTrypDB:TvY486_1010360"/>
<feature type="coiled-coil region" evidence="1">
    <location>
        <begin position="226"/>
        <end position="258"/>
    </location>
</feature>
<evidence type="ECO:0000313" key="2">
    <source>
        <dbReference type="EMBL" id="CCC51993.1"/>
    </source>
</evidence>
<evidence type="ECO:0008006" key="3">
    <source>
        <dbReference type="Google" id="ProtNLM"/>
    </source>
</evidence>
<dbReference type="AlphaFoldDB" id="G0U7Y5"/>
<organism evidence="2">
    <name type="scientific">Trypanosoma vivax (strain Y486)</name>
    <dbReference type="NCBI Taxonomy" id="1055687"/>
    <lineage>
        <taxon>Eukaryota</taxon>
        <taxon>Discoba</taxon>
        <taxon>Euglenozoa</taxon>
        <taxon>Kinetoplastea</taxon>
        <taxon>Metakinetoplastina</taxon>
        <taxon>Trypanosomatida</taxon>
        <taxon>Trypanosomatidae</taxon>
        <taxon>Trypanosoma</taxon>
        <taxon>Duttonella</taxon>
    </lineage>
</organism>
<accession>G0U7Y5</accession>
<protein>
    <recommendedName>
        <fullName evidence="3">Tudor domain-containing protein</fullName>
    </recommendedName>
</protein>
<keyword evidence="1" id="KW-0175">Coiled coil</keyword>
<dbReference type="OMA" id="KAWILGH"/>
<name>G0U7Y5_TRYVY</name>
<proteinExistence type="predicted"/>
<gene>
    <name evidence="2" type="ORF">TVY486_1010360</name>
</gene>
<reference evidence="2" key="1">
    <citation type="journal article" date="2012" name="Proc. Natl. Acad. Sci. U.S.A.">
        <title>Antigenic diversity is generated by distinct evolutionary mechanisms in African trypanosome species.</title>
        <authorList>
            <person name="Jackson A.P."/>
            <person name="Berry A."/>
            <person name="Aslett M."/>
            <person name="Allison H.C."/>
            <person name="Burton P."/>
            <person name="Vavrova-Anderson J."/>
            <person name="Brown R."/>
            <person name="Browne H."/>
            <person name="Corton N."/>
            <person name="Hauser H."/>
            <person name="Gamble J."/>
            <person name="Gilderthorp R."/>
            <person name="Marcello L."/>
            <person name="McQuillan J."/>
            <person name="Otto T.D."/>
            <person name="Quail M.A."/>
            <person name="Sanders M.J."/>
            <person name="van Tonder A."/>
            <person name="Ginger M.L."/>
            <person name="Field M.C."/>
            <person name="Barry J.D."/>
            <person name="Hertz-Fowler C."/>
            <person name="Berriman M."/>
        </authorList>
    </citation>
    <scope>NUCLEOTIDE SEQUENCE</scope>
    <source>
        <strain evidence="2">Y486</strain>
    </source>
</reference>
<sequence>MQGREQLLDEYKGLLSNLEEALELKRANQTDEEVDELIEETKAELRTVVASLNKSEDIEVTPELVKTVLQDSSVVIHYPSVAPYEIYYDNSIWYSCVITEMVPPESPLERIRFKAWILGYNIEEEVYSEQLRVWQPQPAEGVAALRSGVACHAINPHTGRYQAAKVERLTLNNTVMVAFEEVTDKDGVTTGDGTAPPTTVEEVPLSHVRVGRFYQQLRKKTVLTPEARAERRAENIERKRMRQELKRKQEAILASQNANDWQRLVNDMGFGGAQTKRKR</sequence>